<evidence type="ECO:0000313" key="17">
    <source>
        <dbReference type="Proteomes" id="UP000510888"/>
    </source>
</evidence>
<keyword evidence="3" id="KW-0488">Methylation</keyword>
<evidence type="ECO:0000256" key="1">
    <source>
        <dbReference type="ARBA" id="ARBA00004429"/>
    </source>
</evidence>
<keyword evidence="17" id="KW-1185">Reference proteome</keyword>
<dbReference type="PRINTS" id="PR00260">
    <property type="entry name" value="CHEMTRNSDUCR"/>
</dbReference>
<dbReference type="Pfam" id="PF00672">
    <property type="entry name" value="HAMP"/>
    <property type="match status" value="1"/>
</dbReference>
<evidence type="ECO:0000259" key="14">
    <source>
        <dbReference type="PROSITE" id="PS50111"/>
    </source>
</evidence>
<dbReference type="GO" id="GO:0004888">
    <property type="term" value="F:transmembrane signaling receptor activity"/>
    <property type="evidence" value="ECO:0007669"/>
    <property type="project" value="InterPro"/>
</dbReference>
<dbReference type="InterPro" id="IPR003660">
    <property type="entry name" value="HAMP_dom"/>
</dbReference>
<dbReference type="SMART" id="SM00304">
    <property type="entry name" value="HAMP"/>
    <property type="match status" value="1"/>
</dbReference>
<dbReference type="SUPFAM" id="SSF58104">
    <property type="entry name" value="Methyl-accepting chemotaxis protein (MCP) signaling domain"/>
    <property type="match status" value="1"/>
</dbReference>
<dbReference type="PROSITE" id="PS50111">
    <property type="entry name" value="CHEMOTAXIS_TRANSDUC_2"/>
    <property type="match status" value="1"/>
</dbReference>
<feature type="transmembrane region" description="Helical" evidence="13">
    <location>
        <begin position="12"/>
        <end position="33"/>
    </location>
</feature>
<dbReference type="InterPro" id="IPR051310">
    <property type="entry name" value="MCP_chemotaxis"/>
</dbReference>
<evidence type="ECO:0000256" key="6">
    <source>
        <dbReference type="ARBA" id="ARBA00022692"/>
    </source>
</evidence>
<dbReference type="SUPFAM" id="SSF47170">
    <property type="entry name" value="Aspartate receptor, ligand-binding domain"/>
    <property type="match status" value="1"/>
</dbReference>
<dbReference type="SMART" id="SM00283">
    <property type="entry name" value="MA"/>
    <property type="match status" value="1"/>
</dbReference>
<evidence type="ECO:0000313" key="16">
    <source>
        <dbReference type="EMBL" id="BCF90071.1"/>
    </source>
</evidence>
<dbReference type="RefSeq" id="WP_180720974.1">
    <property type="nucleotide sequence ID" value="NZ_AP023174.1"/>
</dbReference>
<dbReference type="GO" id="GO:0005886">
    <property type="term" value="C:plasma membrane"/>
    <property type="evidence" value="ECO:0007669"/>
    <property type="project" value="UniProtKB-SubCell"/>
</dbReference>
<keyword evidence="8 13" id="KW-0472">Membrane</keyword>
<dbReference type="Proteomes" id="UP000510888">
    <property type="component" value="Chromosome 1"/>
</dbReference>
<keyword evidence="4" id="KW-0145">Chemotaxis</keyword>
<evidence type="ECO:0000256" key="8">
    <source>
        <dbReference type="ARBA" id="ARBA00023136"/>
    </source>
</evidence>
<keyword evidence="7 13" id="KW-1133">Transmembrane helix</keyword>
<feature type="compositionally biased region" description="Low complexity" evidence="12">
    <location>
        <begin position="568"/>
        <end position="585"/>
    </location>
</feature>
<evidence type="ECO:0000256" key="5">
    <source>
        <dbReference type="ARBA" id="ARBA00022519"/>
    </source>
</evidence>
<evidence type="ECO:0000256" key="3">
    <source>
        <dbReference type="ARBA" id="ARBA00022481"/>
    </source>
</evidence>
<dbReference type="Pfam" id="PF00015">
    <property type="entry name" value="MCPsignal"/>
    <property type="match status" value="1"/>
</dbReference>
<feature type="domain" description="HAMP" evidence="15">
    <location>
        <begin position="215"/>
        <end position="267"/>
    </location>
</feature>
<evidence type="ECO:0000259" key="15">
    <source>
        <dbReference type="PROSITE" id="PS50885"/>
    </source>
</evidence>
<dbReference type="CDD" id="cd19407">
    <property type="entry name" value="Tar_Tsr_sensor"/>
    <property type="match status" value="1"/>
</dbReference>
<evidence type="ECO:0000256" key="2">
    <source>
        <dbReference type="ARBA" id="ARBA00022475"/>
    </source>
</evidence>
<dbReference type="GO" id="GO:0007165">
    <property type="term" value="P:signal transduction"/>
    <property type="evidence" value="ECO:0007669"/>
    <property type="project" value="UniProtKB-KW"/>
</dbReference>
<dbReference type="InterPro" id="IPR004089">
    <property type="entry name" value="MCPsignal_dom"/>
</dbReference>
<reference evidence="16 17" key="1">
    <citation type="journal article" date="2020" name="Genes (Basel)">
        <title>Genomic Comparison of Insect Gut Symbionts from Divergent Burkholderia Subclades.</title>
        <authorList>
            <person name="Takeshita K."/>
            <person name="Kikuchi Y."/>
        </authorList>
    </citation>
    <scope>NUCLEOTIDE SEQUENCE [LARGE SCALE GENOMIC DNA]</scope>
    <source>
        <strain evidence="16 17">PGU16</strain>
    </source>
</reference>
<dbReference type="InterPro" id="IPR004090">
    <property type="entry name" value="Chemotax_Me-accpt_rcpt"/>
</dbReference>
<dbReference type="CDD" id="cd06225">
    <property type="entry name" value="HAMP"/>
    <property type="match status" value="1"/>
</dbReference>
<dbReference type="AlphaFoldDB" id="A0A7I8BPE0"/>
<dbReference type="PANTHER" id="PTHR43531:SF14">
    <property type="entry name" value="METHYL-ACCEPTING CHEMOTAXIS PROTEIN I-RELATED"/>
    <property type="match status" value="1"/>
</dbReference>
<comment type="subcellular location">
    <subcellularLocation>
        <location evidence="1">Cell inner membrane</location>
        <topology evidence="1">Multi-pass membrane protein</topology>
    </subcellularLocation>
</comment>
<dbReference type="GO" id="GO:0006935">
    <property type="term" value="P:chemotaxis"/>
    <property type="evidence" value="ECO:0007669"/>
    <property type="project" value="UniProtKB-KW"/>
</dbReference>
<dbReference type="FunFam" id="1.10.287.950:FF:000001">
    <property type="entry name" value="Methyl-accepting chemotaxis sensory transducer"/>
    <property type="match status" value="1"/>
</dbReference>
<dbReference type="InterPro" id="IPR003122">
    <property type="entry name" value="Tar_rcpt_lig-bd"/>
</dbReference>
<organism evidence="16 17">
    <name type="scientific">Paraburkholderia largidicola</name>
    <dbReference type="NCBI Taxonomy" id="3014751"/>
    <lineage>
        <taxon>Bacteria</taxon>
        <taxon>Pseudomonadati</taxon>
        <taxon>Pseudomonadota</taxon>
        <taxon>Betaproteobacteria</taxon>
        <taxon>Burkholderiales</taxon>
        <taxon>Burkholderiaceae</taxon>
        <taxon>Paraburkholderia</taxon>
    </lineage>
</organism>
<keyword evidence="5" id="KW-0997">Cell inner membrane</keyword>
<evidence type="ECO:0000256" key="4">
    <source>
        <dbReference type="ARBA" id="ARBA00022500"/>
    </source>
</evidence>
<sequence length="595" mass="62370">MLSRWSIRTTLTVVGIILVGLTVIVGALGLTALSRSGDALDTMTHGDMVAIRTLNDSGSFLLRSRVSLDRVNALTAAGEIEQSKQVLDRAAELLGKSNENWQAFLNTPKNGIDQSLIDAVVAKRTALINDGVNPEFTALRASDLSGYHAIADTKISPMFVAYDNAASPVVKALQAHAEQQQADTVAQMSMLRAAIIGVIVVALVLVVAIRFALRGMIVQPLDDAVTCFERIAKGDLSQHMDTSGTNEIGRLFKAVKAMQDSLSTMIRAVHTSVESIDTGAREIAMGNTDLSQRTEQQAASLQETASSMEQLTGTVKQNADNARQASQLAVNASDIATRGGEVVGQVVSTMQGIATSSNKVVDIISVIEGIAFQTNILALNAAVEAARAGEQGRGFAVVAGEVRSLAQRSASAAKEIKELIGDSVDKVQSGSALVGRAGTTMDEIVQAVRRVTDIMGEISAASEEQSGGIEQVNRAVVQMDEVTQQNAALVEQAAAAAASLEEQTRSLQTVIGQWRVSGTQQTAKAVPTANTAKSRVKAAVAQAKPAQAQPAVAKAEAAVHTRAEPVARKASAAAAEPAPRQTAVASTSDADWETF</sequence>
<keyword evidence="2" id="KW-1003">Cell membrane</keyword>
<dbReference type="Pfam" id="PF02203">
    <property type="entry name" value="TarH"/>
    <property type="match status" value="1"/>
</dbReference>
<evidence type="ECO:0000256" key="9">
    <source>
        <dbReference type="ARBA" id="ARBA00023224"/>
    </source>
</evidence>
<evidence type="ECO:0000256" key="7">
    <source>
        <dbReference type="ARBA" id="ARBA00022989"/>
    </source>
</evidence>
<dbReference type="PANTHER" id="PTHR43531">
    <property type="entry name" value="PROTEIN ICFG"/>
    <property type="match status" value="1"/>
</dbReference>
<dbReference type="PROSITE" id="PS50885">
    <property type="entry name" value="HAMP"/>
    <property type="match status" value="1"/>
</dbReference>
<feature type="domain" description="Methyl-accepting transducer" evidence="14">
    <location>
        <begin position="272"/>
        <end position="501"/>
    </location>
</feature>
<evidence type="ECO:0000256" key="12">
    <source>
        <dbReference type="SAM" id="MobiDB-lite"/>
    </source>
</evidence>
<evidence type="ECO:0000256" key="11">
    <source>
        <dbReference type="PROSITE-ProRule" id="PRU00284"/>
    </source>
</evidence>
<protein>
    <submittedName>
        <fullName evidence="16">Methyl-accepting chemotaxis protein</fullName>
    </submittedName>
</protein>
<dbReference type="Gene3D" id="1.20.120.30">
    <property type="entry name" value="Aspartate receptor, ligand-binding domain"/>
    <property type="match status" value="1"/>
</dbReference>
<name>A0A7I8BPE0_9BURK</name>
<dbReference type="Gene3D" id="1.10.287.950">
    <property type="entry name" value="Methyl-accepting chemotaxis protein"/>
    <property type="match status" value="1"/>
</dbReference>
<evidence type="ECO:0000256" key="13">
    <source>
        <dbReference type="SAM" id="Phobius"/>
    </source>
</evidence>
<comment type="similarity">
    <text evidence="10">Belongs to the methyl-accepting chemotaxis (MCP) protein family.</text>
</comment>
<dbReference type="KEGG" id="plad:PPGU16_31380"/>
<keyword evidence="9 11" id="KW-0807">Transducer</keyword>
<dbReference type="InterPro" id="IPR035440">
    <property type="entry name" value="4HB_MCP_dom_sf"/>
</dbReference>
<dbReference type="CDD" id="cd11386">
    <property type="entry name" value="MCP_signal"/>
    <property type="match status" value="1"/>
</dbReference>
<keyword evidence="6 13" id="KW-0812">Transmembrane</keyword>
<feature type="region of interest" description="Disordered" evidence="12">
    <location>
        <begin position="567"/>
        <end position="595"/>
    </location>
</feature>
<feature type="transmembrane region" description="Helical" evidence="13">
    <location>
        <begin position="193"/>
        <end position="213"/>
    </location>
</feature>
<accession>A0A7I8BPE0</accession>
<proteinExistence type="inferred from homology"/>
<evidence type="ECO:0000256" key="10">
    <source>
        <dbReference type="ARBA" id="ARBA00029447"/>
    </source>
</evidence>
<dbReference type="EMBL" id="AP023174">
    <property type="protein sequence ID" value="BCF90071.1"/>
    <property type="molecule type" value="Genomic_DNA"/>
</dbReference>
<gene>
    <name evidence="16" type="ORF">PPGU16_31380</name>
</gene>